<evidence type="ECO:0000313" key="7">
    <source>
        <dbReference type="Proteomes" id="UP000186400"/>
    </source>
</evidence>
<evidence type="ECO:0000259" key="4">
    <source>
        <dbReference type="PROSITE" id="PS51071"/>
    </source>
</evidence>
<evidence type="ECO:0000256" key="3">
    <source>
        <dbReference type="ARBA" id="ARBA00023163"/>
    </source>
</evidence>
<dbReference type="GO" id="GO:0003677">
    <property type="term" value="F:DNA binding"/>
    <property type="evidence" value="ECO:0007669"/>
    <property type="project" value="UniProtKB-KW"/>
</dbReference>
<accession>A0A1N6UWJ3</accession>
<dbReference type="EMBL" id="FTMS01000013">
    <property type="protein sequence ID" value="SIQ69616.1"/>
    <property type="molecule type" value="Genomic_DNA"/>
</dbReference>
<dbReference type="STRING" id="159291.SAMN05920897_11336"/>
<dbReference type="Pfam" id="PF01418">
    <property type="entry name" value="HTH_6"/>
    <property type="match status" value="1"/>
</dbReference>
<keyword evidence="2" id="KW-0238">DNA-binding</keyword>
<name>A0A1N6UWJ3_9SPIO</name>
<dbReference type="AlphaFoldDB" id="A0A1N6UWJ3"/>
<keyword evidence="7" id="KW-1185">Reference proteome</keyword>
<dbReference type="InterPro" id="IPR047640">
    <property type="entry name" value="RpiR-like"/>
</dbReference>
<feature type="domain" description="SIS" evidence="5">
    <location>
        <begin position="125"/>
        <end position="265"/>
    </location>
</feature>
<dbReference type="PANTHER" id="PTHR30514:SF1">
    <property type="entry name" value="HTH-TYPE TRANSCRIPTIONAL REGULATOR HEXR-RELATED"/>
    <property type="match status" value="1"/>
</dbReference>
<keyword evidence="1" id="KW-0805">Transcription regulation</keyword>
<dbReference type="Gene3D" id="1.10.10.10">
    <property type="entry name" value="Winged helix-like DNA-binding domain superfamily/Winged helix DNA-binding domain"/>
    <property type="match status" value="1"/>
</dbReference>
<sequence>MMESQSCLYIISSLLDEFSSKERLIGEFILSNPSAAVYPTLQELADTIGVSESALFRFVKKIGYDGYRSFRIALATETVEPPKAVYDTEDEATDASSAIRTVFDTNIAALEHIKNTLDRDSFEEAVRSIIGASRVYLFGLGGSGLIAQDAYHKFLRTGIHCSAPGDFHLQLMQASQLSPDETVLIVSHSGSNKDALALAEGAKERGATLIGMTSNSNAPLCKMADILLLSEQCPPPCVREAFSTRITQLSIIDALYLSIMNHLGEEGRQSITRMREAISKRRLRGDTSIA</sequence>
<dbReference type="InterPro" id="IPR000281">
    <property type="entry name" value="HTH_RpiR"/>
</dbReference>
<dbReference type="GO" id="GO:0097367">
    <property type="term" value="F:carbohydrate derivative binding"/>
    <property type="evidence" value="ECO:0007669"/>
    <property type="project" value="InterPro"/>
</dbReference>
<dbReference type="PROSITE" id="PS51071">
    <property type="entry name" value="HTH_RPIR"/>
    <property type="match status" value="1"/>
</dbReference>
<dbReference type="Pfam" id="PF01380">
    <property type="entry name" value="SIS"/>
    <property type="match status" value="1"/>
</dbReference>
<gene>
    <name evidence="6" type="ORF">SAMN05920897_11336</name>
</gene>
<dbReference type="InterPro" id="IPR035472">
    <property type="entry name" value="RpiR-like_SIS"/>
</dbReference>
<dbReference type="InterPro" id="IPR036388">
    <property type="entry name" value="WH-like_DNA-bd_sf"/>
</dbReference>
<dbReference type="CDD" id="cd05013">
    <property type="entry name" value="SIS_RpiR"/>
    <property type="match status" value="1"/>
</dbReference>
<dbReference type="PROSITE" id="PS51464">
    <property type="entry name" value="SIS"/>
    <property type="match status" value="1"/>
</dbReference>
<keyword evidence="3" id="KW-0804">Transcription</keyword>
<feature type="domain" description="HTH rpiR-type" evidence="4">
    <location>
        <begin position="5"/>
        <end position="81"/>
    </location>
</feature>
<dbReference type="GO" id="GO:1901135">
    <property type="term" value="P:carbohydrate derivative metabolic process"/>
    <property type="evidence" value="ECO:0007669"/>
    <property type="project" value="InterPro"/>
</dbReference>
<evidence type="ECO:0000256" key="2">
    <source>
        <dbReference type="ARBA" id="ARBA00023125"/>
    </source>
</evidence>
<evidence type="ECO:0000256" key="1">
    <source>
        <dbReference type="ARBA" id="ARBA00023015"/>
    </source>
</evidence>
<dbReference type="InterPro" id="IPR009057">
    <property type="entry name" value="Homeodomain-like_sf"/>
</dbReference>
<organism evidence="6 7">
    <name type="scientific">Alkalispirochaeta americana</name>
    <dbReference type="NCBI Taxonomy" id="159291"/>
    <lineage>
        <taxon>Bacteria</taxon>
        <taxon>Pseudomonadati</taxon>
        <taxon>Spirochaetota</taxon>
        <taxon>Spirochaetia</taxon>
        <taxon>Spirochaetales</taxon>
        <taxon>Spirochaetaceae</taxon>
        <taxon>Alkalispirochaeta</taxon>
    </lineage>
</organism>
<dbReference type="PANTHER" id="PTHR30514">
    <property type="entry name" value="GLUCOKINASE"/>
    <property type="match status" value="1"/>
</dbReference>
<dbReference type="InterPro" id="IPR046348">
    <property type="entry name" value="SIS_dom_sf"/>
</dbReference>
<dbReference type="SUPFAM" id="SSF53697">
    <property type="entry name" value="SIS domain"/>
    <property type="match status" value="1"/>
</dbReference>
<dbReference type="GO" id="GO:0003700">
    <property type="term" value="F:DNA-binding transcription factor activity"/>
    <property type="evidence" value="ECO:0007669"/>
    <property type="project" value="InterPro"/>
</dbReference>
<protein>
    <submittedName>
        <fullName evidence="6">Transcriptional regulator, RpiR family</fullName>
    </submittedName>
</protein>
<evidence type="ECO:0000313" key="6">
    <source>
        <dbReference type="EMBL" id="SIQ69616.1"/>
    </source>
</evidence>
<proteinExistence type="predicted"/>
<dbReference type="SUPFAM" id="SSF46689">
    <property type="entry name" value="Homeodomain-like"/>
    <property type="match status" value="1"/>
</dbReference>
<evidence type="ECO:0000259" key="5">
    <source>
        <dbReference type="PROSITE" id="PS51464"/>
    </source>
</evidence>
<reference evidence="7" key="1">
    <citation type="submission" date="2017-01" db="EMBL/GenBank/DDBJ databases">
        <authorList>
            <person name="Varghese N."/>
            <person name="Submissions S."/>
        </authorList>
    </citation>
    <scope>NUCLEOTIDE SEQUENCE [LARGE SCALE GENOMIC DNA]</scope>
    <source>
        <strain evidence="7">ASpG1</strain>
    </source>
</reference>
<dbReference type="InterPro" id="IPR001347">
    <property type="entry name" value="SIS_dom"/>
</dbReference>
<dbReference type="Proteomes" id="UP000186400">
    <property type="component" value="Unassembled WGS sequence"/>
</dbReference>
<dbReference type="Gene3D" id="3.40.50.10490">
    <property type="entry name" value="Glucose-6-phosphate isomerase like protein, domain 1"/>
    <property type="match status" value="1"/>
</dbReference>